<accession>A0ABU8KTM9</accession>
<reference evidence="1 2" key="1">
    <citation type="submission" date="2022-12" db="EMBL/GenBank/DDBJ databases">
        <authorList>
            <person name="Muema E."/>
        </authorList>
    </citation>
    <scope>NUCLEOTIDE SEQUENCE [LARGE SCALE GENOMIC DNA]</scope>
    <source>
        <strain evidence="2">1326</strain>
    </source>
</reference>
<dbReference type="Proteomes" id="UP001387293">
    <property type="component" value="Unassembled WGS sequence"/>
</dbReference>
<keyword evidence="2" id="KW-1185">Reference proteome</keyword>
<dbReference type="EMBL" id="JAPYKS010000003">
    <property type="protein sequence ID" value="MEI9408279.1"/>
    <property type="molecule type" value="Genomic_DNA"/>
</dbReference>
<comment type="caution">
    <text evidence="1">The sequence shown here is derived from an EMBL/GenBank/DDBJ whole genome shotgun (WGS) entry which is preliminary data.</text>
</comment>
<dbReference type="RefSeq" id="WP_337105452.1">
    <property type="nucleotide sequence ID" value="NZ_JAPYKS010000003.1"/>
</dbReference>
<evidence type="ECO:0000313" key="1">
    <source>
        <dbReference type="EMBL" id="MEI9408279.1"/>
    </source>
</evidence>
<protein>
    <submittedName>
        <fullName evidence="1">Uncharacterized protein</fullName>
    </submittedName>
</protein>
<name>A0ABU8KTM9_9HYPH</name>
<sequence length="107" mass="12282">MYATAQFFTILRLALMKSIAIVELQANPVVATQRVMAVVEYIRVKPISPYAMVGHNLYYTYDVRLDDDNTRISIDDDVERPHLLGSLVPIERQHHKHGVDTYRLLNG</sequence>
<proteinExistence type="predicted"/>
<evidence type="ECO:0000313" key="2">
    <source>
        <dbReference type="Proteomes" id="UP001387293"/>
    </source>
</evidence>
<organism evidence="1 2">
    <name type="scientific">Mesorhizobium salmacidum</name>
    <dbReference type="NCBI Taxonomy" id="3015171"/>
    <lineage>
        <taxon>Bacteria</taxon>
        <taxon>Pseudomonadati</taxon>
        <taxon>Pseudomonadota</taxon>
        <taxon>Alphaproteobacteria</taxon>
        <taxon>Hyphomicrobiales</taxon>
        <taxon>Phyllobacteriaceae</taxon>
        <taxon>Mesorhizobium</taxon>
    </lineage>
</organism>
<gene>
    <name evidence="1" type="ORF">O7A60_05805</name>
</gene>